<dbReference type="GO" id="GO:0010971">
    <property type="term" value="P:positive regulation of G2/M transition of mitotic cell cycle"/>
    <property type="evidence" value="ECO:0000318"/>
    <property type="project" value="GO_Central"/>
</dbReference>
<organism evidence="9 10">
    <name type="scientific">Helobdella robusta</name>
    <name type="common">Californian leech</name>
    <dbReference type="NCBI Taxonomy" id="6412"/>
    <lineage>
        <taxon>Eukaryota</taxon>
        <taxon>Metazoa</taxon>
        <taxon>Spiralia</taxon>
        <taxon>Lophotrochozoa</taxon>
        <taxon>Annelida</taxon>
        <taxon>Clitellata</taxon>
        <taxon>Hirudinea</taxon>
        <taxon>Rhynchobdellida</taxon>
        <taxon>Glossiphoniidae</taxon>
        <taxon>Helobdella</taxon>
    </lineage>
</organism>
<evidence type="ECO:0000259" key="7">
    <source>
        <dbReference type="PROSITE" id="PS50206"/>
    </source>
</evidence>
<keyword evidence="5" id="KW-0904">Protein phosphatase</keyword>
<dbReference type="Pfam" id="PF00581">
    <property type="entry name" value="Rhodanese"/>
    <property type="match status" value="1"/>
</dbReference>
<name>T1EI87_HELRO</name>
<dbReference type="GO" id="GO:0051301">
    <property type="term" value="P:cell division"/>
    <property type="evidence" value="ECO:0007669"/>
    <property type="project" value="UniProtKB-KW"/>
</dbReference>
<dbReference type="EC" id="3.1.3.48" evidence="2"/>
<evidence type="ECO:0000256" key="6">
    <source>
        <dbReference type="ARBA" id="ARBA00023306"/>
    </source>
</evidence>
<dbReference type="OrthoDB" id="9999371at2759"/>
<evidence type="ECO:0000256" key="2">
    <source>
        <dbReference type="ARBA" id="ARBA00013064"/>
    </source>
</evidence>
<dbReference type="Gene3D" id="3.40.250.10">
    <property type="entry name" value="Rhodanese-like domain"/>
    <property type="match status" value="1"/>
</dbReference>
<dbReference type="EMBL" id="AMQM01005734">
    <property type="status" value="NOT_ANNOTATED_CDS"/>
    <property type="molecule type" value="Genomic_DNA"/>
</dbReference>
<keyword evidence="4" id="KW-0378">Hydrolase</keyword>
<dbReference type="GO" id="GO:0004725">
    <property type="term" value="F:protein tyrosine phosphatase activity"/>
    <property type="evidence" value="ECO:0000318"/>
    <property type="project" value="GO_Central"/>
</dbReference>
<dbReference type="Proteomes" id="UP000015101">
    <property type="component" value="Unassembled WGS sequence"/>
</dbReference>
<keyword evidence="10" id="KW-1185">Reference proteome</keyword>
<gene>
    <name evidence="9" type="primary">20196287</name>
    <name evidence="8" type="ORF">HELRODRAFT_135400</name>
</gene>
<dbReference type="PANTHER" id="PTHR10828">
    <property type="entry name" value="M-PHASE INDUCER PHOSPHATASE DUAL SPECIFICITY PHOSPHATASE CDC25"/>
    <property type="match status" value="1"/>
</dbReference>
<dbReference type="SUPFAM" id="SSF52821">
    <property type="entry name" value="Rhodanese/Cell cycle control phosphatase"/>
    <property type="match status" value="1"/>
</dbReference>
<dbReference type="STRING" id="6412.T1EI87"/>
<keyword evidence="3" id="KW-0132">Cell division</keyword>
<dbReference type="PANTHER" id="PTHR10828:SF17">
    <property type="entry name" value="PROTEIN-TYROSINE-PHOSPHATASE"/>
    <property type="match status" value="1"/>
</dbReference>
<reference evidence="8 10" key="2">
    <citation type="journal article" date="2013" name="Nature">
        <title>Insights into bilaterian evolution from three spiralian genomes.</title>
        <authorList>
            <person name="Simakov O."/>
            <person name="Marletaz F."/>
            <person name="Cho S.J."/>
            <person name="Edsinger-Gonzales E."/>
            <person name="Havlak P."/>
            <person name="Hellsten U."/>
            <person name="Kuo D.H."/>
            <person name="Larsson T."/>
            <person name="Lv J."/>
            <person name="Arendt D."/>
            <person name="Savage R."/>
            <person name="Osoegawa K."/>
            <person name="de Jong P."/>
            <person name="Grimwood J."/>
            <person name="Chapman J.A."/>
            <person name="Shapiro H."/>
            <person name="Aerts A."/>
            <person name="Otillar R.P."/>
            <person name="Terry A.Y."/>
            <person name="Boore J.L."/>
            <person name="Grigoriev I.V."/>
            <person name="Lindberg D.R."/>
            <person name="Seaver E.C."/>
            <person name="Weisblat D.A."/>
            <person name="Putnam N.H."/>
            <person name="Rokhsar D.S."/>
        </authorList>
    </citation>
    <scope>NUCLEOTIDE SEQUENCE</scope>
</reference>
<evidence type="ECO:0000313" key="10">
    <source>
        <dbReference type="Proteomes" id="UP000015101"/>
    </source>
</evidence>
<dbReference type="GO" id="GO:0005737">
    <property type="term" value="C:cytoplasm"/>
    <property type="evidence" value="ECO:0000318"/>
    <property type="project" value="GO_Central"/>
</dbReference>
<dbReference type="InterPro" id="IPR000751">
    <property type="entry name" value="MPI_Phosphatase"/>
</dbReference>
<protein>
    <recommendedName>
        <fullName evidence="2">protein-tyrosine-phosphatase</fullName>
        <ecNumber evidence="2">3.1.3.48</ecNumber>
    </recommendedName>
</protein>
<dbReference type="KEGG" id="hro:HELRODRAFT_135400"/>
<dbReference type="OMA" id="HELRHFK"/>
<dbReference type="GO" id="GO:0000086">
    <property type="term" value="P:G2/M transition of mitotic cell cycle"/>
    <property type="evidence" value="ECO:0000318"/>
    <property type="project" value="GO_Central"/>
</dbReference>
<dbReference type="GO" id="GO:0110032">
    <property type="term" value="P:positive regulation of G2/MI transition of meiotic cell cycle"/>
    <property type="evidence" value="ECO:0000318"/>
    <property type="project" value="GO_Central"/>
</dbReference>
<evidence type="ECO:0000313" key="9">
    <source>
        <dbReference type="EnsemblMetazoa" id="HelroP135400"/>
    </source>
</evidence>
<proteinExistence type="inferred from homology"/>
<feature type="domain" description="Rhodanese" evidence="7">
    <location>
        <begin position="9"/>
        <end position="105"/>
    </location>
</feature>
<dbReference type="RefSeq" id="XP_009022149.1">
    <property type="nucleotide sequence ID" value="XM_009023901.1"/>
</dbReference>
<dbReference type="InParanoid" id="T1EI87"/>
<reference evidence="9" key="3">
    <citation type="submission" date="2015-06" db="UniProtKB">
        <authorList>
            <consortium name="EnsemblMetazoa"/>
        </authorList>
    </citation>
    <scope>IDENTIFICATION</scope>
</reference>
<dbReference type="SMART" id="SM00450">
    <property type="entry name" value="RHOD"/>
    <property type="match status" value="1"/>
</dbReference>
<dbReference type="InterPro" id="IPR036873">
    <property type="entry name" value="Rhodanese-like_dom_sf"/>
</dbReference>
<dbReference type="CTD" id="20196287"/>
<reference evidence="10" key="1">
    <citation type="submission" date="2012-12" db="EMBL/GenBank/DDBJ databases">
        <authorList>
            <person name="Hellsten U."/>
            <person name="Grimwood J."/>
            <person name="Chapman J.A."/>
            <person name="Shapiro H."/>
            <person name="Aerts A."/>
            <person name="Otillar R.P."/>
            <person name="Terry A.Y."/>
            <person name="Boore J.L."/>
            <person name="Simakov O."/>
            <person name="Marletaz F."/>
            <person name="Cho S.-J."/>
            <person name="Edsinger-Gonzales E."/>
            <person name="Havlak P."/>
            <person name="Kuo D.-H."/>
            <person name="Larsson T."/>
            <person name="Lv J."/>
            <person name="Arendt D."/>
            <person name="Savage R."/>
            <person name="Osoegawa K."/>
            <person name="de Jong P."/>
            <person name="Lindberg D.R."/>
            <person name="Seaver E.C."/>
            <person name="Weisblat D.A."/>
            <person name="Putnam N.H."/>
            <person name="Grigoriev I.V."/>
            <person name="Rokhsar D.S."/>
        </authorList>
    </citation>
    <scope>NUCLEOTIDE SEQUENCE</scope>
</reference>
<evidence type="ECO:0000313" key="8">
    <source>
        <dbReference type="EMBL" id="ESN99793.1"/>
    </source>
</evidence>
<evidence type="ECO:0000256" key="1">
    <source>
        <dbReference type="ARBA" id="ARBA00011065"/>
    </source>
</evidence>
<dbReference type="eggNOG" id="KOG3772">
    <property type="taxonomic scope" value="Eukaryota"/>
</dbReference>
<evidence type="ECO:0000256" key="3">
    <source>
        <dbReference type="ARBA" id="ARBA00022618"/>
    </source>
</evidence>
<dbReference type="InterPro" id="IPR001763">
    <property type="entry name" value="Rhodanese-like_dom"/>
</dbReference>
<sequence>LLIGQYDDQVSKCAIIDCRYPYEYHGGHIKVSFCLLFVCSFDSRKSVLIFHCEFSSERGPRLLQHLRSRDREAHIMTYPQLYYPEIYLLDGGYKAFYEAYPHLCEPQRYKPMDHADHAHELRHFKNKSKSWSAGDKA</sequence>
<accession>T1EI87</accession>
<dbReference type="HOGENOM" id="CLU_014464_1_1_1"/>
<keyword evidence="6" id="KW-0131">Cell cycle</keyword>
<dbReference type="GeneID" id="20196287"/>
<dbReference type="EMBL" id="KB097070">
    <property type="protein sequence ID" value="ESN99793.1"/>
    <property type="molecule type" value="Genomic_DNA"/>
</dbReference>
<comment type="similarity">
    <text evidence="1">Belongs to the MPI phosphatase family.</text>
</comment>
<dbReference type="PROSITE" id="PS50206">
    <property type="entry name" value="RHODANESE_3"/>
    <property type="match status" value="1"/>
</dbReference>
<evidence type="ECO:0000256" key="5">
    <source>
        <dbReference type="ARBA" id="ARBA00022912"/>
    </source>
</evidence>
<dbReference type="GO" id="GO:0005634">
    <property type="term" value="C:nucleus"/>
    <property type="evidence" value="ECO:0000318"/>
    <property type="project" value="GO_Central"/>
</dbReference>
<evidence type="ECO:0000256" key="4">
    <source>
        <dbReference type="ARBA" id="ARBA00022801"/>
    </source>
</evidence>
<dbReference type="PRINTS" id="PR00716">
    <property type="entry name" value="MPIPHPHTASE"/>
</dbReference>
<dbReference type="EnsemblMetazoa" id="HelroT135400">
    <property type="protein sequence ID" value="HelroP135400"/>
    <property type="gene ID" value="HelroG135400"/>
</dbReference>
<dbReference type="AlphaFoldDB" id="T1EI87"/>